<evidence type="ECO:0000313" key="11">
    <source>
        <dbReference type="Proteomes" id="UP000320582"/>
    </source>
</evidence>
<feature type="transmembrane region" description="Helical" evidence="6">
    <location>
        <begin position="332"/>
        <end position="349"/>
    </location>
</feature>
<feature type="transmembrane region" description="Helical" evidence="6">
    <location>
        <begin position="356"/>
        <end position="375"/>
    </location>
</feature>
<name>A0A543KH06_9RHOB</name>
<feature type="compositionally biased region" description="Acidic residues" evidence="5">
    <location>
        <begin position="154"/>
        <end position="168"/>
    </location>
</feature>
<dbReference type="InterPro" id="IPR029045">
    <property type="entry name" value="ClpP/crotonase-like_dom_sf"/>
</dbReference>
<dbReference type="InterPro" id="IPR056738">
    <property type="entry name" value="NfeD1b_N"/>
</dbReference>
<dbReference type="AlphaFoldDB" id="A0A543KH06"/>
<feature type="domain" description="NfeD integral membrane" evidence="8">
    <location>
        <begin position="287"/>
        <end position="402"/>
    </location>
</feature>
<dbReference type="CDD" id="cd07020">
    <property type="entry name" value="Clp_protease_NfeD_1"/>
    <property type="match status" value="1"/>
</dbReference>
<dbReference type="Gene3D" id="2.40.50.140">
    <property type="entry name" value="Nucleic acid-binding proteins"/>
    <property type="match status" value="1"/>
</dbReference>
<dbReference type="InterPro" id="IPR052165">
    <property type="entry name" value="Membrane_assoc_protease"/>
</dbReference>
<evidence type="ECO:0000256" key="1">
    <source>
        <dbReference type="ARBA" id="ARBA00004141"/>
    </source>
</evidence>
<evidence type="ECO:0000256" key="5">
    <source>
        <dbReference type="SAM" id="MobiDB-lite"/>
    </source>
</evidence>
<comment type="subcellular location">
    <subcellularLocation>
        <location evidence="1">Membrane</location>
        <topology evidence="1">Multi-pass membrane protein</topology>
    </subcellularLocation>
</comment>
<evidence type="ECO:0000259" key="7">
    <source>
        <dbReference type="Pfam" id="PF01957"/>
    </source>
</evidence>
<feature type="domain" description="NfeD1b N-terminal" evidence="9">
    <location>
        <begin position="48"/>
        <end position="144"/>
    </location>
</feature>
<dbReference type="GO" id="GO:0008233">
    <property type="term" value="F:peptidase activity"/>
    <property type="evidence" value="ECO:0007669"/>
    <property type="project" value="UniProtKB-KW"/>
</dbReference>
<proteinExistence type="predicted"/>
<keyword evidence="3 6" id="KW-1133">Transmembrane helix</keyword>
<dbReference type="PANTHER" id="PTHR33507">
    <property type="entry name" value="INNER MEMBRANE PROTEIN YBBJ"/>
    <property type="match status" value="1"/>
</dbReference>
<dbReference type="GO" id="GO:0016020">
    <property type="term" value="C:membrane"/>
    <property type="evidence" value="ECO:0007669"/>
    <property type="project" value="UniProtKB-SubCell"/>
</dbReference>
<dbReference type="Proteomes" id="UP000320582">
    <property type="component" value="Unassembled WGS sequence"/>
</dbReference>
<evidence type="ECO:0000259" key="8">
    <source>
        <dbReference type="Pfam" id="PF24961"/>
    </source>
</evidence>
<dbReference type="EMBL" id="VFPT01000001">
    <property type="protein sequence ID" value="TQM94344.1"/>
    <property type="molecule type" value="Genomic_DNA"/>
</dbReference>
<accession>A0A543KH06</accession>
<keyword evidence="11" id="KW-1185">Reference proteome</keyword>
<dbReference type="GO" id="GO:0006508">
    <property type="term" value="P:proteolysis"/>
    <property type="evidence" value="ECO:0007669"/>
    <property type="project" value="UniProtKB-KW"/>
</dbReference>
<keyword evidence="10" id="KW-0645">Protease</keyword>
<dbReference type="SUPFAM" id="SSF52096">
    <property type="entry name" value="ClpP/crotonase"/>
    <property type="match status" value="1"/>
</dbReference>
<feature type="region of interest" description="Disordered" evidence="5">
    <location>
        <begin position="145"/>
        <end position="184"/>
    </location>
</feature>
<keyword evidence="2 6" id="KW-0812">Transmembrane</keyword>
<gene>
    <name evidence="10" type="ORF">BD293_3018</name>
</gene>
<keyword evidence="10" id="KW-0378">Hydrolase</keyword>
<dbReference type="Pfam" id="PF24961">
    <property type="entry name" value="NfeD_membrane"/>
    <property type="match status" value="1"/>
</dbReference>
<evidence type="ECO:0000259" key="9">
    <source>
        <dbReference type="Pfam" id="PF25145"/>
    </source>
</evidence>
<dbReference type="OrthoDB" id="5289056at2"/>
<evidence type="ECO:0000256" key="4">
    <source>
        <dbReference type="ARBA" id="ARBA00023136"/>
    </source>
</evidence>
<dbReference type="PANTHER" id="PTHR33507:SF4">
    <property type="entry name" value="NODULATION COMPETITIVENESS PROTEIN NFED"/>
    <property type="match status" value="1"/>
</dbReference>
<evidence type="ECO:0000256" key="3">
    <source>
        <dbReference type="ARBA" id="ARBA00022989"/>
    </source>
</evidence>
<feature type="transmembrane region" description="Helical" evidence="6">
    <location>
        <begin position="279"/>
        <end position="301"/>
    </location>
</feature>
<evidence type="ECO:0000313" key="10">
    <source>
        <dbReference type="EMBL" id="TQM94344.1"/>
    </source>
</evidence>
<dbReference type="Gene3D" id="3.90.226.10">
    <property type="entry name" value="2-enoyl-CoA Hydratase, Chain A, domain 1"/>
    <property type="match status" value="1"/>
</dbReference>
<dbReference type="InterPro" id="IPR056739">
    <property type="entry name" value="NfeD_membrane"/>
</dbReference>
<keyword evidence="4 6" id="KW-0472">Membrane</keyword>
<sequence>MLSHTRPRMRSLWRIGSALVFCLGLFGLALHAQNDDRAGQAVVLELDGAVSPASADYLIRGIETAAADGAGLVIVQMDTPGGLVTSTREINSAILNSSVPVATFVAPSGARAASAGTFILYASHLAVMAPGTSVGAATPVSLGGGGGGLPFGDDPADENDAGSDEGAGDEGTNGNDDTDSAPADAGMAKAMNDAIAQIRSLAEIHGRNADWGERAVRDAATLTASAAVEENVADFTARNLTEVLDRAHGRTVQLDGEDFVLDTEALSLVSIAPDWRTQLLSIIANPNVSLLLMVVGFYGIVFELLNPGALVPGTIGGISLILGMFALSILPFNIAGLALIGLGLLLVLAEAFSPSFGILGIGGTVAIVAGGVFLFDSDVPGFEPSIPALAAVAVASLAFSAIVARLGYVSHRRKVTTGVHDLLNATAQVQDWQGTKGHVFVNGERWNARAEQTFAKNDDVIITKIEGLTLHVAPKPAATQGQTDTA</sequence>
<organism evidence="10 11">
    <name type="scientific">Roseinatronobacter monicus</name>
    <dbReference type="NCBI Taxonomy" id="393481"/>
    <lineage>
        <taxon>Bacteria</taxon>
        <taxon>Pseudomonadati</taxon>
        <taxon>Pseudomonadota</taxon>
        <taxon>Alphaproteobacteria</taxon>
        <taxon>Rhodobacterales</taxon>
        <taxon>Paracoccaceae</taxon>
        <taxon>Roseinatronobacter</taxon>
    </lineage>
</organism>
<dbReference type="InterPro" id="IPR012340">
    <property type="entry name" value="NA-bd_OB-fold"/>
</dbReference>
<evidence type="ECO:0000256" key="6">
    <source>
        <dbReference type="SAM" id="Phobius"/>
    </source>
</evidence>
<comment type="caution">
    <text evidence="10">The sequence shown here is derived from an EMBL/GenBank/DDBJ whole genome shotgun (WGS) entry which is preliminary data.</text>
</comment>
<dbReference type="Pfam" id="PF25145">
    <property type="entry name" value="NfeD1b_N"/>
    <property type="match status" value="1"/>
</dbReference>
<evidence type="ECO:0000256" key="2">
    <source>
        <dbReference type="ARBA" id="ARBA00022692"/>
    </source>
</evidence>
<feature type="domain" description="NfeD-like C-terminal" evidence="7">
    <location>
        <begin position="420"/>
        <end position="474"/>
    </location>
</feature>
<reference evidence="10 11" key="1">
    <citation type="submission" date="2019-06" db="EMBL/GenBank/DDBJ databases">
        <title>Genomic Encyclopedia of Archaeal and Bacterial Type Strains, Phase II (KMG-II): from individual species to whole genera.</title>
        <authorList>
            <person name="Goeker M."/>
        </authorList>
    </citation>
    <scope>NUCLEOTIDE SEQUENCE [LARGE SCALE GENOMIC DNA]</scope>
    <source>
        <strain evidence="10 11">DSM 18423</strain>
    </source>
</reference>
<dbReference type="Pfam" id="PF01957">
    <property type="entry name" value="NfeD"/>
    <property type="match status" value="1"/>
</dbReference>
<dbReference type="InterPro" id="IPR002810">
    <property type="entry name" value="NfeD-like_C"/>
</dbReference>
<feature type="transmembrane region" description="Helical" evidence="6">
    <location>
        <begin position="387"/>
        <end position="408"/>
    </location>
</feature>
<protein>
    <submittedName>
        <fullName evidence="10">Membrane-bound serine protease (ClpP class)</fullName>
    </submittedName>
</protein>
<dbReference type="SUPFAM" id="SSF141322">
    <property type="entry name" value="NfeD domain-like"/>
    <property type="match status" value="1"/>
</dbReference>